<dbReference type="Pfam" id="PF00561">
    <property type="entry name" value="Abhydrolase_1"/>
    <property type="match status" value="1"/>
</dbReference>
<dbReference type="RefSeq" id="WP_108916676.1">
    <property type="nucleotide sequence ID" value="NZ_BGJY01000003.1"/>
</dbReference>
<evidence type="ECO:0000259" key="1">
    <source>
        <dbReference type="Pfam" id="PF00561"/>
    </source>
</evidence>
<evidence type="ECO:0000313" key="3">
    <source>
        <dbReference type="Proteomes" id="UP000245137"/>
    </source>
</evidence>
<dbReference type="InterPro" id="IPR050228">
    <property type="entry name" value="Carboxylesterase_BioH"/>
</dbReference>
<gene>
    <name evidence="2" type="ORF">C5689_07655</name>
</gene>
<sequence length="293" mass="31571">MGDENVRRESRFLAAMDGLRLHYVDYAPAGGGAAIPVVCLAGLTRSALDFDALAQALARRGRRVLALDYRGRGLSQWDVDWKRYSLDVEEDDILATLAAAGVDKAVFVGTSRGGIHTMRFAARRPELLKAAVVNDIGPVVDARGLLRIKGYVGRQPGSATMAIALAALKLVAGPQFTSLSQAEWEEWAHATFVEKDGRLQLRYDPALAHTLDEVGPDSGPIQFHDEWNAIAAIPTLVIRGGNSDLLSAETFAAMGDGHPLLERLTVPGQGHAPLLLDEGTIRAIGEFVERVSE</sequence>
<dbReference type="OrthoDB" id="9791366at2"/>
<dbReference type="PRINTS" id="PR00111">
    <property type="entry name" value="ABHYDROLASE"/>
</dbReference>
<dbReference type="SUPFAM" id="SSF53474">
    <property type="entry name" value="alpha/beta-Hydrolases"/>
    <property type="match status" value="1"/>
</dbReference>
<protein>
    <submittedName>
        <fullName evidence="2">Alpha/beta hydrolase</fullName>
    </submittedName>
</protein>
<dbReference type="GO" id="GO:0016787">
    <property type="term" value="F:hydrolase activity"/>
    <property type="evidence" value="ECO:0007669"/>
    <property type="project" value="UniProtKB-KW"/>
</dbReference>
<dbReference type="InterPro" id="IPR000073">
    <property type="entry name" value="AB_hydrolase_1"/>
</dbReference>
<dbReference type="Proteomes" id="UP000245137">
    <property type="component" value="Unassembled WGS sequence"/>
</dbReference>
<keyword evidence="3" id="KW-1185">Reference proteome</keyword>
<keyword evidence="2" id="KW-0378">Hydrolase</keyword>
<evidence type="ECO:0000313" key="2">
    <source>
        <dbReference type="EMBL" id="PWB94592.1"/>
    </source>
</evidence>
<dbReference type="InterPro" id="IPR029058">
    <property type="entry name" value="AB_hydrolase_fold"/>
</dbReference>
<reference evidence="2 3" key="1">
    <citation type="journal article" date="2018" name="Appl. Microbiol. Biotechnol.">
        <title>Co-cultivation of the strictly anaerobic methanogen Methanosarcina barkeri with aerobic methanotrophs in an oxygen-limited membrane bioreactor.</title>
        <authorList>
            <person name="In 't Zandt M.H."/>
            <person name="van den Bosch T.J.M."/>
            <person name="Rijkers R."/>
            <person name="van Kessel M.A.H.J."/>
            <person name="Jetten M.S.M."/>
            <person name="Welte C.U."/>
        </authorList>
    </citation>
    <scope>NUCLEOTIDE SEQUENCE [LARGE SCALE GENOMIC DNA]</scope>
    <source>
        <strain evidence="2 3">DSM 17706</strain>
    </source>
</reference>
<dbReference type="EMBL" id="PUIV01000007">
    <property type="protein sequence ID" value="PWB94592.1"/>
    <property type="molecule type" value="Genomic_DNA"/>
</dbReference>
<accession>A0A2U1SSL9</accession>
<feature type="domain" description="AB hydrolase-1" evidence="1">
    <location>
        <begin position="36"/>
        <end position="271"/>
    </location>
</feature>
<organism evidence="2 3">
    <name type="scientific">Methylosinus sporium</name>
    <dbReference type="NCBI Taxonomy" id="428"/>
    <lineage>
        <taxon>Bacteria</taxon>
        <taxon>Pseudomonadati</taxon>
        <taxon>Pseudomonadota</taxon>
        <taxon>Alphaproteobacteria</taxon>
        <taxon>Hyphomicrobiales</taxon>
        <taxon>Methylocystaceae</taxon>
        <taxon>Methylosinus</taxon>
    </lineage>
</organism>
<proteinExistence type="predicted"/>
<dbReference type="AlphaFoldDB" id="A0A2U1SSL9"/>
<name>A0A2U1SSL9_METSR</name>
<dbReference type="PANTHER" id="PTHR43194:SF2">
    <property type="entry name" value="PEROXISOMAL MEMBRANE PROTEIN LPX1"/>
    <property type="match status" value="1"/>
</dbReference>
<dbReference type="PANTHER" id="PTHR43194">
    <property type="entry name" value="HYDROLASE ALPHA/BETA FOLD FAMILY"/>
    <property type="match status" value="1"/>
</dbReference>
<dbReference type="Gene3D" id="3.40.50.1820">
    <property type="entry name" value="alpha/beta hydrolase"/>
    <property type="match status" value="1"/>
</dbReference>
<comment type="caution">
    <text evidence="2">The sequence shown here is derived from an EMBL/GenBank/DDBJ whole genome shotgun (WGS) entry which is preliminary data.</text>
</comment>